<dbReference type="KEGG" id="cpae:CPAST_c37960"/>
<dbReference type="GeneID" id="93075882"/>
<evidence type="ECO:0000313" key="5">
    <source>
        <dbReference type="Proteomes" id="UP000028042"/>
    </source>
</evidence>
<dbReference type="InterPro" id="IPR010982">
    <property type="entry name" value="Lambda_DNA-bd_dom_sf"/>
</dbReference>
<dbReference type="EMBL" id="CP009268">
    <property type="protein sequence ID" value="AJA53822.1"/>
    <property type="molecule type" value="Genomic_DNA"/>
</dbReference>
<dbReference type="SUPFAM" id="SSF51306">
    <property type="entry name" value="LexA/Signal peptidase"/>
    <property type="match status" value="1"/>
</dbReference>
<proteinExistence type="predicted"/>
<evidence type="ECO:0000259" key="2">
    <source>
        <dbReference type="PROSITE" id="PS50943"/>
    </source>
</evidence>
<evidence type="ECO:0000313" key="4">
    <source>
        <dbReference type="EMBL" id="KRU14153.1"/>
    </source>
</evidence>
<dbReference type="eggNOG" id="COG1813">
    <property type="taxonomic scope" value="Bacteria"/>
</dbReference>
<sequence>MSRVGEKIRILRNENKLTQKTLGKKLGVSEGFINELETGKKVANEAIIKRISKIFGKDLDDINMYVEDKEDNYIPKNVPKKTVQKKDIINPVWNDALESILKNVPVYKTDLKTVISSRSLPVVSNKIEGYPQNKVFFMEIQDDDMIGFRIARGDVAFAHTINEIESNSLCLLEYNGNKIIRQVKKLDSSKLLLVSNSGSGVRTQTVYIKEIKPLAKLDKLEILL</sequence>
<evidence type="ECO:0000313" key="3">
    <source>
        <dbReference type="EMBL" id="AJA53822.1"/>
    </source>
</evidence>
<reference evidence="4" key="2">
    <citation type="submission" date="2015-10" db="EMBL/GenBank/DDBJ databases">
        <title>Improved Draft Genome Sequence of Clostridium pasteurianum Strain ATCC 6013 (DSM 525) Using a Hybrid Next-Generation Sequencing Approach.</title>
        <authorList>
            <person name="Pyne M.E."/>
            <person name="Utturkar S.M."/>
            <person name="Brown S.D."/>
            <person name="Moo-Young M."/>
            <person name="Chung D.A."/>
            <person name="Chou P.C."/>
        </authorList>
    </citation>
    <scope>NUCLEOTIDE SEQUENCE</scope>
    <source>
        <strain evidence="4">ATCC 6013</strain>
    </source>
</reference>
<keyword evidence="6" id="KW-1185">Reference proteome</keyword>
<dbReference type="Proteomes" id="UP000030905">
    <property type="component" value="Chromosome"/>
</dbReference>
<protein>
    <submittedName>
        <fullName evidence="4">Transcriptional regulator, XRE family</fullName>
    </submittedName>
    <submittedName>
        <fullName evidence="3">XRE family transcriptional regulator</fullName>
    </submittedName>
</protein>
<name>A0A0H3J8N2_CLOPA</name>
<accession>A0A0H3J8N2</accession>
<dbReference type="Gene3D" id="1.10.260.40">
    <property type="entry name" value="lambda repressor-like DNA-binding domains"/>
    <property type="match status" value="1"/>
</dbReference>
<evidence type="ECO:0000313" key="6">
    <source>
        <dbReference type="Proteomes" id="UP000030905"/>
    </source>
</evidence>
<dbReference type="InterPro" id="IPR015927">
    <property type="entry name" value="Peptidase_S24_S26A/B/C"/>
</dbReference>
<dbReference type="InterPro" id="IPR036286">
    <property type="entry name" value="LexA/Signal_pep-like_sf"/>
</dbReference>
<reference evidence="4 5" key="3">
    <citation type="journal article" name="Genome Announc.">
        <title>Improved Draft Genome Sequence of Clostridium pasteurianum Strain ATCC 6013 (DSM 525) Using a Hybrid Next-Generation Sequencing Approach.</title>
        <authorList>
            <person name="Pyne M.E."/>
            <person name="Utturkar S."/>
            <person name="Brown S.D."/>
            <person name="Moo-Young M."/>
            <person name="Chung D.A."/>
            <person name="Chou C.P."/>
        </authorList>
    </citation>
    <scope>NUCLEOTIDE SEQUENCE [LARGE SCALE GENOMIC DNA]</scope>
    <source>
        <strain evidence="4 5">ATCC 6013</strain>
    </source>
</reference>
<dbReference type="Pfam" id="PF00717">
    <property type="entry name" value="Peptidase_S24"/>
    <property type="match status" value="1"/>
</dbReference>
<dbReference type="RefSeq" id="WP_003447661.1">
    <property type="nucleotide sequence ID" value="NZ_ANZB01000016.1"/>
</dbReference>
<keyword evidence="1" id="KW-0238">DNA-binding</keyword>
<dbReference type="SMART" id="SM00530">
    <property type="entry name" value="HTH_XRE"/>
    <property type="match status" value="1"/>
</dbReference>
<evidence type="ECO:0000256" key="1">
    <source>
        <dbReference type="ARBA" id="ARBA00023125"/>
    </source>
</evidence>
<reference evidence="3 6" key="1">
    <citation type="journal article" date="2015" name="Genome Announc.">
        <title>Complete Genome Sequence of the Nitrogen-Fixing and Solvent-Producing Clostridium pasteurianum DSM 525.</title>
        <authorList>
            <person name="Poehlein A."/>
            <person name="Grosse-Honebrink A."/>
            <person name="Zhang Y."/>
            <person name="Minton N.P."/>
            <person name="Daniel R."/>
        </authorList>
    </citation>
    <scope>NUCLEOTIDE SEQUENCE [LARGE SCALE GENOMIC DNA]</scope>
    <source>
        <strain evidence="3">DSM 525</strain>
        <strain evidence="6">DSM 525 / ATCC 6013</strain>
    </source>
</reference>
<dbReference type="GO" id="GO:0003677">
    <property type="term" value="F:DNA binding"/>
    <property type="evidence" value="ECO:0007669"/>
    <property type="project" value="UniProtKB-KW"/>
</dbReference>
<dbReference type="EMBL" id="JPGY02000001">
    <property type="protein sequence ID" value="KRU14153.1"/>
    <property type="molecule type" value="Genomic_DNA"/>
</dbReference>
<dbReference type="PANTHER" id="PTHR46558">
    <property type="entry name" value="TRACRIPTIONAL REGULATORY PROTEIN-RELATED-RELATED"/>
    <property type="match status" value="1"/>
</dbReference>
<dbReference type="PATRIC" id="fig|1262449.3.peg.3614"/>
<dbReference type="PANTHER" id="PTHR46558:SF3">
    <property type="entry name" value="TRANSCRIPTIONAL REGULATOR"/>
    <property type="match status" value="1"/>
</dbReference>
<dbReference type="SUPFAM" id="SSF47413">
    <property type="entry name" value="lambda repressor-like DNA-binding domains"/>
    <property type="match status" value="1"/>
</dbReference>
<dbReference type="KEGG" id="cpat:CLPA_c37960"/>
<dbReference type="Gene3D" id="2.10.109.10">
    <property type="entry name" value="Umud Fragment, subunit A"/>
    <property type="match status" value="1"/>
</dbReference>
<dbReference type="PROSITE" id="PS50943">
    <property type="entry name" value="HTH_CROC1"/>
    <property type="match status" value="1"/>
</dbReference>
<dbReference type="CDD" id="cd00093">
    <property type="entry name" value="HTH_XRE"/>
    <property type="match status" value="1"/>
</dbReference>
<dbReference type="AlphaFoldDB" id="A0A0H3J8N2"/>
<gene>
    <name evidence="3" type="ORF">CLPA_c37960</name>
    <name evidence="4" type="ORF">CP6013_03409</name>
</gene>
<dbReference type="InterPro" id="IPR001387">
    <property type="entry name" value="Cro/C1-type_HTH"/>
</dbReference>
<organism evidence="3 6">
    <name type="scientific">Clostridium pasteurianum DSM 525 = ATCC 6013</name>
    <dbReference type="NCBI Taxonomy" id="1262449"/>
    <lineage>
        <taxon>Bacteria</taxon>
        <taxon>Bacillati</taxon>
        <taxon>Bacillota</taxon>
        <taxon>Clostridia</taxon>
        <taxon>Eubacteriales</taxon>
        <taxon>Clostridiaceae</taxon>
        <taxon>Clostridium</taxon>
    </lineage>
</organism>
<dbReference type="Pfam" id="PF01381">
    <property type="entry name" value="HTH_3"/>
    <property type="match status" value="1"/>
</dbReference>
<dbReference type="Proteomes" id="UP000028042">
    <property type="component" value="Unassembled WGS sequence"/>
</dbReference>
<feature type="domain" description="HTH cro/C1-type" evidence="2">
    <location>
        <begin position="8"/>
        <end position="62"/>
    </location>
</feature>